<dbReference type="Proteomes" id="UP000321393">
    <property type="component" value="Unassembled WGS sequence"/>
</dbReference>
<accession>A0A5A7VGI9</accession>
<proteinExistence type="predicted"/>
<evidence type="ECO:0000313" key="2">
    <source>
        <dbReference type="Proteomes" id="UP000321393"/>
    </source>
</evidence>
<dbReference type="EMBL" id="SSTE01000903">
    <property type="protein sequence ID" value="KAA0066424.1"/>
    <property type="molecule type" value="Genomic_DNA"/>
</dbReference>
<reference evidence="1 2" key="1">
    <citation type="submission" date="2019-08" db="EMBL/GenBank/DDBJ databases">
        <title>Draft genome sequences of two oriental melons (Cucumis melo L. var makuwa).</title>
        <authorList>
            <person name="Kwon S.-Y."/>
        </authorList>
    </citation>
    <scope>NUCLEOTIDE SEQUENCE [LARGE SCALE GENOMIC DNA]</scope>
    <source>
        <strain evidence="2">cv. SW 3</strain>
        <tissue evidence="1">Leaf</tissue>
    </source>
</reference>
<comment type="caution">
    <text evidence="1">The sequence shown here is derived from an EMBL/GenBank/DDBJ whole genome shotgun (WGS) entry which is preliminary data.</text>
</comment>
<gene>
    <name evidence="1" type="ORF">E6C27_scaffold21G005080</name>
</gene>
<name>A0A5A7VGI9_CUCMM</name>
<sequence>MDVIEGFPKVHCFNVILVVVDRLRLTSFQAVYGSSPPLVSYGVSATSDLTLDQQLLDRDVALSALKADQK</sequence>
<protein>
    <submittedName>
        <fullName evidence="1">Uncharacterized protein</fullName>
    </submittedName>
</protein>
<dbReference type="AlphaFoldDB" id="A0A5A7VGI9"/>
<organism evidence="1 2">
    <name type="scientific">Cucumis melo var. makuwa</name>
    <name type="common">Oriental melon</name>
    <dbReference type="NCBI Taxonomy" id="1194695"/>
    <lineage>
        <taxon>Eukaryota</taxon>
        <taxon>Viridiplantae</taxon>
        <taxon>Streptophyta</taxon>
        <taxon>Embryophyta</taxon>
        <taxon>Tracheophyta</taxon>
        <taxon>Spermatophyta</taxon>
        <taxon>Magnoliopsida</taxon>
        <taxon>eudicotyledons</taxon>
        <taxon>Gunneridae</taxon>
        <taxon>Pentapetalae</taxon>
        <taxon>rosids</taxon>
        <taxon>fabids</taxon>
        <taxon>Cucurbitales</taxon>
        <taxon>Cucurbitaceae</taxon>
        <taxon>Benincaseae</taxon>
        <taxon>Cucumis</taxon>
    </lineage>
</organism>
<evidence type="ECO:0000313" key="1">
    <source>
        <dbReference type="EMBL" id="KAA0066424.1"/>
    </source>
</evidence>